<dbReference type="Proteomes" id="UP000694865">
    <property type="component" value="Unplaced"/>
</dbReference>
<organism evidence="2 3">
    <name type="scientific">Saccoglossus kowalevskii</name>
    <name type="common">Acorn worm</name>
    <dbReference type="NCBI Taxonomy" id="10224"/>
    <lineage>
        <taxon>Eukaryota</taxon>
        <taxon>Metazoa</taxon>
        <taxon>Hemichordata</taxon>
        <taxon>Enteropneusta</taxon>
        <taxon>Harrimaniidae</taxon>
        <taxon>Saccoglossus</taxon>
    </lineage>
</organism>
<evidence type="ECO:0000313" key="3">
    <source>
        <dbReference type="RefSeq" id="XP_006816032.1"/>
    </source>
</evidence>
<dbReference type="RefSeq" id="XP_006816032.1">
    <property type="nucleotide sequence ID" value="XM_006815969.1"/>
</dbReference>
<dbReference type="PROSITE" id="PS50096">
    <property type="entry name" value="IQ"/>
    <property type="match status" value="1"/>
</dbReference>
<feature type="compositionally biased region" description="Polar residues" evidence="1">
    <location>
        <begin position="116"/>
        <end position="125"/>
    </location>
</feature>
<reference evidence="3" key="1">
    <citation type="submission" date="2025-08" db="UniProtKB">
        <authorList>
            <consortium name="RefSeq"/>
        </authorList>
    </citation>
    <scope>IDENTIFICATION</scope>
    <source>
        <tissue evidence="3">Testes</tissue>
    </source>
</reference>
<accession>A0ABM0M7P1</accession>
<sequence>MPPKKAVTKPAGRGVAPVRKAPVKTAAPAKGGAKKPGVPVGKGKTPPAKGKENQPSKPVKKQPTKQDLAAVVIQKWVRRFLAKIALQKQKKEKENYEELMEQLEREGGHIGFSPPTLRSTITSDISQPPVITINSEISLPPATSHH</sequence>
<evidence type="ECO:0000256" key="1">
    <source>
        <dbReference type="SAM" id="MobiDB-lite"/>
    </source>
</evidence>
<proteinExistence type="predicted"/>
<keyword evidence="2" id="KW-1185">Reference proteome</keyword>
<protein>
    <submittedName>
        <fullName evidence="3">Uncharacterized protein LOC102805508</fullName>
    </submittedName>
</protein>
<dbReference type="GeneID" id="102805508"/>
<gene>
    <name evidence="3" type="primary">LOC102805508</name>
</gene>
<evidence type="ECO:0000313" key="2">
    <source>
        <dbReference type="Proteomes" id="UP000694865"/>
    </source>
</evidence>
<feature type="region of interest" description="Disordered" evidence="1">
    <location>
        <begin position="106"/>
        <end position="125"/>
    </location>
</feature>
<name>A0ABM0M7P1_SACKO</name>
<feature type="compositionally biased region" description="Low complexity" evidence="1">
    <location>
        <begin position="15"/>
        <end position="48"/>
    </location>
</feature>
<feature type="region of interest" description="Disordered" evidence="1">
    <location>
        <begin position="1"/>
        <end position="67"/>
    </location>
</feature>